<dbReference type="EMBL" id="CM004394">
    <property type="protein sequence ID" value="KAG8649923.1"/>
    <property type="molecule type" value="Genomic_DNA"/>
</dbReference>
<organism evidence="1 2">
    <name type="scientific">Manihot esculenta</name>
    <name type="common">Cassava</name>
    <name type="synonym">Jatropha manihot</name>
    <dbReference type="NCBI Taxonomy" id="3983"/>
    <lineage>
        <taxon>Eukaryota</taxon>
        <taxon>Viridiplantae</taxon>
        <taxon>Streptophyta</taxon>
        <taxon>Embryophyta</taxon>
        <taxon>Tracheophyta</taxon>
        <taxon>Spermatophyta</taxon>
        <taxon>Magnoliopsida</taxon>
        <taxon>eudicotyledons</taxon>
        <taxon>Gunneridae</taxon>
        <taxon>Pentapetalae</taxon>
        <taxon>rosids</taxon>
        <taxon>fabids</taxon>
        <taxon>Malpighiales</taxon>
        <taxon>Euphorbiaceae</taxon>
        <taxon>Crotonoideae</taxon>
        <taxon>Manihoteae</taxon>
        <taxon>Manihot</taxon>
    </lineage>
</organism>
<sequence>MLICGVKLGNHILSKRHCFIILQRDFHLQHKKKTCECEAVRASMAATSESSASDLKLDLIQTIRSHEVALAELNNLPSSRAVYQKNGNIFFCTTVQKAKASEKKKLDSAKGKLEKLSTV</sequence>
<evidence type="ECO:0000313" key="1">
    <source>
        <dbReference type="EMBL" id="KAG8649923.1"/>
    </source>
</evidence>
<name>A0ACB7HE01_MANES</name>
<gene>
    <name evidence="1" type="ORF">MANES_08G157500v8</name>
</gene>
<evidence type="ECO:0000313" key="2">
    <source>
        <dbReference type="Proteomes" id="UP000091857"/>
    </source>
</evidence>
<dbReference type="Proteomes" id="UP000091857">
    <property type="component" value="Chromosome 8"/>
</dbReference>
<comment type="caution">
    <text evidence="1">The sequence shown here is derived from an EMBL/GenBank/DDBJ whole genome shotgun (WGS) entry which is preliminary data.</text>
</comment>
<proteinExistence type="predicted"/>
<reference evidence="2" key="1">
    <citation type="journal article" date="2016" name="Nat. Biotechnol.">
        <title>Sequencing wild and cultivated cassava and related species reveals extensive interspecific hybridization and genetic diversity.</title>
        <authorList>
            <person name="Bredeson J.V."/>
            <person name="Lyons J.B."/>
            <person name="Prochnik S.E."/>
            <person name="Wu G.A."/>
            <person name="Ha C.M."/>
            <person name="Edsinger-Gonzales E."/>
            <person name="Grimwood J."/>
            <person name="Schmutz J."/>
            <person name="Rabbi I.Y."/>
            <person name="Egesi C."/>
            <person name="Nauluvula P."/>
            <person name="Lebot V."/>
            <person name="Ndunguru J."/>
            <person name="Mkamilo G."/>
            <person name="Bart R.S."/>
            <person name="Setter T.L."/>
            <person name="Gleadow R.M."/>
            <person name="Kulakow P."/>
            <person name="Ferguson M.E."/>
            <person name="Rounsley S."/>
            <person name="Rokhsar D.S."/>
        </authorList>
    </citation>
    <scope>NUCLEOTIDE SEQUENCE [LARGE SCALE GENOMIC DNA]</scope>
    <source>
        <strain evidence="2">cv. AM560-2</strain>
    </source>
</reference>
<protein>
    <submittedName>
        <fullName evidence="1">Uncharacterized protein</fullName>
    </submittedName>
</protein>
<keyword evidence="2" id="KW-1185">Reference proteome</keyword>
<accession>A0ACB7HE01</accession>